<comment type="caution">
    <text evidence="1">The sequence shown here is derived from an EMBL/GenBank/DDBJ whole genome shotgun (WGS) entry which is preliminary data.</text>
</comment>
<dbReference type="Proteomes" id="UP000479300">
    <property type="component" value="Unassembled WGS sequence"/>
</dbReference>
<organism evidence="1 2">
    <name type="scientific">Photorhabdus laumondii subsp. laumondii</name>
    <name type="common">Photorhabdus luminescens subsp. laumondii</name>
    <dbReference type="NCBI Taxonomy" id="141679"/>
    <lineage>
        <taxon>Bacteria</taxon>
        <taxon>Pseudomonadati</taxon>
        <taxon>Pseudomonadota</taxon>
        <taxon>Gammaproteobacteria</taxon>
        <taxon>Enterobacterales</taxon>
        <taxon>Morganellaceae</taxon>
        <taxon>Photorhabdus</taxon>
    </lineage>
</organism>
<gene>
    <name evidence="1" type="ORF">GPY51_09210</name>
</gene>
<protein>
    <submittedName>
        <fullName evidence="1">Uncharacterized protein</fullName>
    </submittedName>
</protein>
<name>A0A6L9JQU2_PHOLM</name>
<sequence>MLKATGRLPDGLSYVSVIYFRNARISSKSAINSLRTMIAVSINAFTRLLQLGARLNQPLPLRCLSS</sequence>
<evidence type="ECO:0000313" key="1">
    <source>
        <dbReference type="EMBL" id="NDL38951.1"/>
    </source>
</evidence>
<dbReference type="EMBL" id="WSFA01000017">
    <property type="protein sequence ID" value="NDL38951.1"/>
    <property type="molecule type" value="Genomic_DNA"/>
</dbReference>
<accession>A0A6L9JQU2</accession>
<proteinExistence type="predicted"/>
<evidence type="ECO:0000313" key="2">
    <source>
        <dbReference type="Proteomes" id="UP000479300"/>
    </source>
</evidence>
<reference evidence="1 2" key="1">
    <citation type="submission" date="2019-12" db="EMBL/GenBank/DDBJ databases">
        <title>Engineering Photorhabdus to improve their lethality against agricultural pests.</title>
        <authorList>
            <person name="Machado R.A.R."/>
        </authorList>
    </citation>
    <scope>NUCLEOTIDE SEQUENCE [LARGE SCALE GENOMIC DNA]</scope>
    <source>
        <strain evidence="1 2">EN01</strain>
    </source>
</reference>
<dbReference type="AlphaFoldDB" id="A0A6L9JQU2"/>